<keyword evidence="2" id="KW-1185">Reference proteome</keyword>
<dbReference type="PANTHER" id="PTHR21015:SF22">
    <property type="entry name" value="GLYCOSYLTRANSFERASE"/>
    <property type="match status" value="1"/>
</dbReference>
<dbReference type="EMBL" id="KK784947">
    <property type="protein sequence ID" value="KDO58567.1"/>
    <property type="molecule type" value="Genomic_DNA"/>
</dbReference>
<dbReference type="Proteomes" id="UP000027120">
    <property type="component" value="Unassembled WGS sequence"/>
</dbReference>
<feature type="non-terminal residue" evidence="1">
    <location>
        <position position="137"/>
    </location>
</feature>
<protein>
    <submittedName>
        <fullName evidence="1">Uncharacterized protein</fullName>
    </submittedName>
</protein>
<dbReference type="Gene3D" id="3.40.50.2000">
    <property type="entry name" value="Glycogen Phosphorylase B"/>
    <property type="match status" value="1"/>
</dbReference>
<dbReference type="PANTHER" id="PTHR21015">
    <property type="entry name" value="UDP-N-ACETYLGLUCOSAMINE--N-ACETYLMURAMYL-(PENTAPEPTIDE) PYROPHOSPHORYL-UNDECAPRENOL N-ACETYLGLUCOSAMINE TRANSFERASE 1"/>
    <property type="match status" value="1"/>
</dbReference>
<dbReference type="AlphaFoldDB" id="A0A067F4Z8"/>
<proteinExistence type="predicted"/>
<reference evidence="1 2" key="1">
    <citation type="submission" date="2014-04" db="EMBL/GenBank/DDBJ databases">
        <authorList>
            <consortium name="International Citrus Genome Consortium"/>
            <person name="Gmitter F."/>
            <person name="Chen C."/>
            <person name="Farmerie W."/>
            <person name="Harkins T."/>
            <person name="Desany B."/>
            <person name="Mohiuddin M."/>
            <person name="Kodira C."/>
            <person name="Borodovsky M."/>
            <person name="Lomsadze A."/>
            <person name="Burns P."/>
            <person name="Jenkins J."/>
            <person name="Prochnik S."/>
            <person name="Shu S."/>
            <person name="Chapman J."/>
            <person name="Pitluck S."/>
            <person name="Schmutz J."/>
            <person name="Rokhsar D."/>
        </authorList>
    </citation>
    <scope>NUCLEOTIDE SEQUENCE</scope>
</reference>
<accession>A0A067F4Z8</accession>
<evidence type="ECO:0000313" key="1">
    <source>
        <dbReference type="EMBL" id="KDO58567.1"/>
    </source>
</evidence>
<dbReference type="SUPFAM" id="SSF53756">
    <property type="entry name" value="UDP-Glycosyltransferase/glycogen phosphorylase"/>
    <property type="match status" value="1"/>
</dbReference>
<evidence type="ECO:0000313" key="2">
    <source>
        <dbReference type="Proteomes" id="UP000027120"/>
    </source>
</evidence>
<sequence length="137" mass="15311">MESTSVPFAGYDFVSVPIIVPLFRPIFSPTKPPSSLPFDQVPGIANWVLSFFAHKVFVAFNSTTECFSRKDKCVACGNPVRLSLMTYVSKVVARLNFFSRVEEGGRGKCEDGMLLEKHNLLIIWPTGIEAFKEMESL</sequence>
<name>A0A067F4Z8_CITSI</name>
<organism evidence="1 2">
    <name type="scientific">Citrus sinensis</name>
    <name type="common">Sweet orange</name>
    <name type="synonym">Citrus aurantium var. sinensis</name>
    <dbReference type="NCBI Taxonomy" id="2711"/>
    <lineage>
        <taxon>Eukaryota</taxon>
        <taxon>Viridiplantae</taxon>
        <taxon>Streptophyta</taxon>
        <taxon>Embryophyta</taxon>
        <taxon>Tracheophyta</taxon>
        <taxon>Spermatophyta</taxon>
        <taxon>Magnoliopsida</taxon>
        <taxon>eudicotyledons</taxon>
        <taxon>Gunneridae</taxon>
        <taxon>Pentapetalae</taxon>
        <taxon>rosids</taxon>
        <taxon>malvids</taxon>
        <taxon>Sapindales</taxon>
        <taxon>Rutaceae</taxon>
        <taxon>Aurantioideae</taxon>
        <taxon>Citrus</taxon>
    </lineage>
</organism>
<dbReference type="STRING" id="2711.A0A067F4Z8"/>
<gene>
    <name evidence="1" type="ORF">CISIN_1g045654mg</name>
</gene>